<dbReference type="AlphaFoldDB" id="A0AAV3ZGB6"/>
<protein>
    <submittedName>
        <fullName evidence="1">Uncharacterized protein</fullName>
    </submittedName>
</protein>
<evidence type="ECO:0000313" key="2">
    <source>
        <dbReference type="Proteomes" id="UP000735302"/>
    </source>
</evidence>
<sequence length="88" mass="9807">MPQSQLLRWTNKSLRPSLLCGRGGLRSPYFDPLSLARLACLLGLWTLDPSSARILHHSRHPQQLGNGKRQNLHASAGRIWPGCRVSAQ</sequence>
<dbReference type="EMBL" id="BLXT01002362">
    <property type="protein sequence ID" value="GFN93576.1"/>
    <property type="molecule type" value="Genomic_DNA"/>
</dbReference>
<comment type="caution">
    <text evidence="1">The sequence shown here is derived from an EMBL/GenBank/DDBJ whole genome shotgun (WGS) entry which is preliminary data.</text>
</comment>
<name>A0AAV3ZGB6_9GAST</name>
<reference evidence="1 2" key="1">
    <citation type="journal article" date="2021" name="Elife">
        <title>Chloroplast acquisition without the gene transfer in kleptoplastic sea slugs, Plakobranchus ocellatus.</title>
        <authorList>
            <person name="Maeda T."/>
            <person name="Takahashi S."/>
            <person name="Yoshida T."/>
            <person name="Shimamura S."/>
            <person name="Takaki Y."/>
            <person name="Nagai Y."/>
            <person name="Toyoda A."/>
            <person name="Suzuki Y."/>
            <person name="Arimoto A."/>
            <person name="Ishii H."/>
            <person name="Satoh N."/>
            <person name="Nishiyama T."/>
            <person name="Hasebe M."/>
            <person name="Maruyama T."/>
            <person name="Minagawa J."/>
            <person name="Obokata J."/>
            <person name="Shigenobu S."/>
        </authorList>
    </citation>
    <scope>NUCLEOTIDE SEQUENCE [LARGE SCALE GENOMIC DNA]</scope>
</reference>
<evidence type="ECO:0000313" key="1">
    <source>
        <dbReference type="EMBL" id="GFN93576.1"/>
    </source>
</evidence>
<organism evidence="1 2">
    <name type="scientific">Plakobranchus ocellatus</name>
    <dbReference type="NCBI Taxonomy" id="259542"/>
    <lineage>
        <taxon>Eukaryota</taxon>
        <taxon>Metazoa</taxon>
        <taxon>Spiralia</taxon>
        <taxon>Lophotrochozoa</taxon>
        <taxon>Mollusca</taxon>
        <taxon>Gastropoda</taxon>
        <taxon>Heterobranchia</taxon>
        <taxon>Euthyneura</taxon>
        <taxon>Panpulmonata</taxon>
        <taxon>Sacoglossa</taxon>
        <taxon>Placobranchoidea</taxon>
        <taxon>Plakobranchidae</taxon>
        <taxon>Plakobranchus</taxon>
    </lineage>
</organism>
<gene>
    <name evidence="1" type="ORF">PoB_002008200</name>
</gene>
<dbReference type="Proteomes" id="UP000735302">
    <property type="component" value="Unassembled WGS sequence"/>
</dbReference>
<keyword evidence="2" id="KW-1185">Reference proteome</keyword>
<proteinExistence type="predicted"/>
<accession>A0AAV3ZGB6</accession>